<dbReference type="Pfam" id="PF07686">
    <property type="entry name" value="V-set"/>
    <property type="match status" value="2"/>
</dbReference>
<dbReference type="InterPro" id="IPR007110">
    <property type="entry name" value="Ig-like_dom"/>
</dbReference>
<evidence type="ECO:0000313" key="11">
    <source>
        <dbReference type="Proteomes" id="UP000265020"/>
    </source>
</evidence>
<evidence type="ECO:0000256" key="5">
    <source>
        <dbReference type="ARBA" id="ARBA00023180"/>
    </source>
</evidence>
<keyword evidence="4" id="KW-1015">Disulfide bond</keyword>
<dbReference type="GO" id="GO:0050863">
    <property type="term" value="P:regulation of T cell activation"/>
    <property type="evidence" value="ECO:0007669"/>
    <property type="project" value="UniProtKB-ARBA"/>
</dbReference>
<dbReference type="GeneTree" id="ENSGT01120000271914"/>
<keyword evidence="2 8" id="KW-0732">Signal</keyword>
<keyword evidence="7" id="KW-1133">Transmembrane helix</keyword>
<keyword evidence="11" id="KW-1185">Reference proteome</keyword>
<feature type="domain" description="Ig-like" evidence="9">
    <location>
        <begin position="22"/>
        <end position="131"/>
    </location>
</feature>
<evidence type="ECO:0000256" key="6">
    <source>
        <dbReference type="ARBA" id="ARBA00023319"/>
    </source>
</evidence>
<feature type="transmembrane region" description="Helical" evidence="7">
    <location>
        <begin position="387"/>
        <end position="410"/>
    </location>
</feature>
<proteinExistence type="predicted"/>
<feature type="chain" id="PRO_5018611419" evidence="8">
    <location>
        <begin position="17"/>
        <end position="440"/>
    </location>
</feature>
<dbReference type="InterPro" id="IPR050504">
    <property type="entry name" value="IgSF_BTN/MOG"/>
</dbReference>
<comment type="subcellular location">
    <subcellularLocation>
        <location evidence="1">Membrane</location>
    </subcellularLocation>
</comment>
<dbReference type="FunFam" id="2.60.40.10:FF:000142">
    <property type="entry name" value="V-set domain-containing T-cell activation inhibitor 1"/>
    <property type="match status" value="2"/>
</dbReference>
<evidence type="ECO:0000256" key="7">
    <source>
        <dbReference type="SAM" id="Phobius"/>
    </source>
</evidence>
<evidence type="ECO:0000259" key="9">
    <source>
        <dbReference type="PROSITE" id="PS50835"/>
    </source>
</evidence>
<organism evidence="10 11">
    <name type="scientific">Cyprinodon variegatus</name>
    <name type="common">Sheepshead minnow</name>
    <dbReference type="NCBI Taxonomy" id="28743"/>
    <lineage>
        <taxon>Eukaryota</taxon>
        <taxon>Metazoa</taxon>
        <taxon>Chordata</taxon>
        <taxon>Craniata</taxon>
        <taxon>Vertebrata</taxon>
        <taxon>Euteleostomi</taxon>
        <taxon>Actinopterygii</taxon>
        <taxon>Neopterygii</taxon>
        <taxon>Teleostei</taxon>
        <taxon>Neoteleostei</taxon>
        <taxon>Acanthomorphata</taxon>
        <taxon>Ovalentaria</taxon>
        <taxon>Atherinomorphae</taxon>
        <taxon>Cyprinodontiformes</taxon>
        <taxon>Cyprinodontidae</taxon>
        <taxon>Cyprinodon</taxon>
    </lineage>
</organism>
<dbReference type="PANTHER" id="PTHR24100">
    <property type="entry name" value="BUTYROPHILIN"/>
    <property type="match status" value="1"/>
</dbReference>
<dbReference type="PROSITE" id="PS50835">
    <property type="entry name" value="IG_LIKE"/>
    <property type="match status" value="3"/>
</dbReference>
<evidence type="ECO:0000256" key="4">
    <source>
        <dbReference type="ARBA" id="ARBA00023157"/>
    </source>
</evidence>
<dbReference type="OMA" id="GEMQLMC"/>
<reference evidence="10" key="1">
    <citation type="submission" date="2025-08" db="UniProtKB">
        <authorList>
            <consortium name="Ensembl"/>
        </authorList>
    </citation>
    <scope>IDENTIFICATION</scope>
</reference>
<feature type="signal peptide" evidence="8">
    <location>
        <begin position="1"/>
        <end position="16"/>
    </location>
</feature>
<evidence type="ECO:0000256" key="1">
    <source>
        <dbReference type="ARBA" id="ARBA00004370"/>
    </source>
</evidence>
<dbReference type="SUPFAM" id="SSF48726">
    <property type="entry name" value="Immunoglobulin"/>
    <property type="match status" value="3"/>
</dbReference>
<evidence type="ECO:0000313" key="10">
    <source>
        <dbReference type="Ensembl" id="ENSCVAP00000004132.1"/>
    </source>
</evidence>
<feature type="domain" description="Ig-like" evidence="9">
    <location>
        <begin position="246"/>
        <end position="359"/>
    </location>
</feature>
<dbReference type="SMART" id="SM00406">
    <property type="entry name" value="IGv"/>
    <property type="match status" value="2"/>
</dbReference>
<evidence type="ECO:0000256" key="3">
    <source>
        <dbReference type="ARBA" id="ARBA00023136"/>
    </source>
</evidence>
<dbReference type="GO" id="GO:1903037">
    <property type="term" value="P:regulation of leukocyte cell-cell adhesion"/>
    <property type="evidence" value="ECO:0007669"/>
    <property type="project" value="UniProtKB-ARBA"/>
</dbReference>
<accession>A0A3Q2CGH5</accession>
<dbReference type="PANTHER" id="PTHR24100:SF151">
    <property type="entry name" value="ICOS LIGAND"/>
    <property type="match status" value="1"/>
</dbReference>
<dbReference type="Gene3D" id="2.60.40.10">
    <property type="entry name" value="Immunoglobulins"/>
    <property type="match status" value="3"/>
</dbReference>
<keyword evidence="5" id="KW-0325">Glycoprotein</keyword>
<dbReference type="AlphaFoldDB" id="A0A3Q2CGH5"/>
<dbReference type="InterPro" id="IPR013106">
    <property type="entry name" value="Ig_V-set"/>
</dbReference>
<evidence type="ECO:0000256" key="2">
    <source>
        <dbReference type="ARBA" id="ARBA00022729"/>
    </source>
</evidence>
<protein>
    <submittedName>
        <fullName evidence="10">Butyrophilin-like protein 2</fullName>
    </submittedName>
</protein>
<dbReference type="InterPro" id="IPR003598">
    <property type="entry name" value="Ig_sub2"/>
</dbReference>
<dbReference type="GO" id="GO:0050852">
    <property type="term" value="P:T cell receptor signaling pathway"/>
    <property type="evidence" value="ECO:0007669"/>
    <property type="project" value="TreeGrafter"/>
</dbReference>
<dbReference type="InterPro" id="IPR036179">
    <property type="entry name" value="Ig-like_dom_sf"/>
</dbReference>
<dbReference type="InterPro" id="IPR003599">
    <property type="entry name" value="Ig_sub"/>
</dbReference>
<dbReference type="STRING" id="28743.ENSCVAP00000004132"/>
<feature type="domain" description="Ig-like" evidence="9">
    <location>
        <begin position="134"/>
        <end position="223"/>
    </location>
</feature>
<dbReference type="InterPro" id="IPR013783">
    <property type="entry name" value="Ig-like_fold"/>
</dbReference>
<reference evidence="10" key="2">
    <citation type="submission" date="2025-09" db="UniProtKB">
        <authorList>
            <consortium name="Ensembl"/>
        </authorList>
    </citation>
    <scope>IDENTIFICATION</scope>
</reference>
<dbReference type="SMART" id="SM00408">
    <property type="entry name" value="IGc2"/>
    <property type="match status" value="3"/>
</dbReference>
<name>A0A3Q2CGH5_CYPVA</name>
<sequence length="440" mass="49230">MELIPVILLFFCSDLALDINDPDLVCPSEPVGAVKSQDVILPCHLEPPMDASAETVKWKQGKNVVHLYRGGKNHPTEQYERYRGRTSLFTEGLTEGNLSLTLSSVNLNDDGTYQCSLQTESLNKMCYINLNVEPYLVCPTNHIDVTAGDNVVLPCYLDPPVDASTKTILWKFRNKILLHYKSGEYTFVEDEEQIYLFNEGLTTGNLSLKLFSVDLHDNGEYKCYFITKHVKRSCSFIVTVGVADETEIIGSEEPVSAEVGNHVILPCHVEPPISLTDQTVEWSFNNSNVHVYRSKKDDPGPQDERYRNRTSLFHEELIHGNMSLKLINVTKEDAGNYTCIIPKMAGKGHMGMVTLKVVSKDMCFCPVPHNKDKDNELSHCCSHEVCIALGVLLLVLQLVCIGVPVIIFCVGAKTKCGRAEHVEANENHLENFPTNHDDES</sequence>
<keyword evidence="3 7" id="KW-0472">Membrane</keyword>
<dbReference type="GO" id="GO:0005102">
    <property type="term" value="F:signaling receptor binding"/>
    <property type="evidence" value="ECO:0007669"/>
    <property type="project" value="TreeGrafter"/>
</dbReference>
<dbReference type="GO" id="GO:0001817">
    <property type="term" value="P:regulation of cytokine production"/>
    <property type="evidence" value="ECO:0007669"/>
    <property type="project" value="TreeGrafter"/>
</dbReference>
<keyword evidence="7" id="KW-0812">Transmembrane</keyword>
<dbReference type="GO" id="GO:0009897">
    <property type="term" value="C:external side of plasma membrane"/>
    <property type="evidence" value="ECO:0007669"/>
    <property type="project" value="TreeGrafter"/>
</dbReference>
<evidence type="ECO:0000256" key="8">
    <source>
        <dbReference type="SAM" id="SignalP"/>
    </source>
</evidence>
<keyword evidence="6" id="KW-0393">Immunoglobulin domain</keyword>
<dbReference type="SMART" id="SM00409">
    <property type="entry name" value="IG"/>
    <property type="match status" value="3"/>
</dbReference>
<dbReference type="Proteomes" id="UP000265020">
    <property type="component" value="Unassembled WGS sequence"/>
</dbReference>
<dbReference type="Ensembl" id="ENSCVAT00000008863.1">
    <property type="protein sequence ID" value="ENSCVAP00000004132.1"/>
    <property type="gene ID" value="ENSCVAG00000005408.1"/>
</dbReference>